<dbReference type="GO" id="GO:0008691">
    <property type="term" value="F:3-hydroxybutyryl-CoA dehydrogenase activity"/>
    <property type="evidence" value="ECO:0007669"/>
    <property type="project" value="TreeGrafter"/>
</dbReference>
<evidence type="ECO:0000259" key="4">
    <source>
        <dbReference type="Pfam" id="PF00725"/>
    </source>
</evidence>
<evidence type="ECO:0000259" key="5">
    <source>
        <dbReference type="Pfam" id="PF02737"/>
    </source>
</evidence>
<evidence type="ECO:0000256" key="2">
    <source>
        <dbReference type="ARBA" id="ARBA00009463"/>
    </source>
</evidence>
<keyword evidence="3" id="KW-0560">Oxidoreductase</keyword>
<comment type="caution">
    <text evidence="6">The sequence shown here is derived from an EMBL/GenBank/DDBJ whole genome shotgun (WGS) entry which is preliminary data.</text>
</comment>
<dbReference type="Gene3D" id="3.40.50.720">
    <property type="entry name" value="NAD(P)-binding Rossmann-like Domain"/>
    <property type="match status" value="1"/>
</dbReference>
<gene>
    <name evidence="6" type="ORF">GGG17_03655</name>
</gene>
<dbReference type="InterPro" id="IPR006180">
    <property type="entry name" value="3-OHacyl-CoA_DH_CS"/>
</dbReference>
<sequence length="413" mass="43373">MSDHASEQSGTTPAPGMVAVVGAGAMGSGIAQVAAQAGHEVVLVDARDGAAQEAVERLRSTLGRLADKGRIGADEAAAAGGRLGVAEDLRTLPSCRLVIEAVVEDLEVKREIFAALAARQDADTILASNTSSLSITAIAEGIAHPDRIIGLHFFNPPPLMRLVEVVRGARSGTDSVDDACELVRAWGKTPVRCASTPGFIVNRVARPFYGEAQRMVAEGIADAATIDAALRGAGFRMGPLELTDLIGQDVNLAVGTSVWEQTDHDARYEPTAYQQDLVARGALGRKTGHGVYRYDESDQAVDASPDEAAVERLVGGPVRTDPVARTLAMLVNEALAVVVRGEATAEDVDTAMRLGANYPRGPIEWGREIGFDVIKAQLEELAEIYPGGRYRPSKALSQDLPGVGASTGLRPPG</sequence>
<dbReference type="SUPFAM" id="SSF48179">
    <property type="entry name" value="6-phosphogluconate dehydrogenase C-terminal domain-like"/>
    <property type="match status" value="2"/>
</dbReference>
<dbReference type="InterPro" id="IPR008927">
    <property type="entry name" value="6-PGluconate_DH-like_C_sf"/>
</dbReference>
<dbReference type="InterPro" id="IPR013328">
    <property type="entry name" value="6PGD_dom2"/>
</dbReference>
<feature type="domain" description="3-hydroxyacyl-CoA dehydrogenase C-terminal" evidence="4">
    <location>
        <begin position="323"/>
        <end position="398"/>
    </location>
</feature>
<feature type="domain" description="3-hydroxyacyl-CoA dehydrogenase C-terminal" evidence="4">
    <location>
        <begin position="198"/>
        <end position="294"/>
    </location>
</feature>
<dbReference type="InterPro" id="IPR006108">
    <property type="entry name" value="3HC_DH_C"/>
</dbReference>
<dbReference type="Pfam" id="PF00725">
    <property type="entry name" value="3HCDH"/>
    <property type="match status" value="2"/>
</dbReference>
<feature type="domain" description="3-hydroxyacyl-CoA dehydrogenase NAD binding" evidence="5">
    <location>
        <begin position="18"/>
        <end position="194"/>
    </location>
</feature>
<dbReference type="FunFam" id="3.40.50.720:FF:000009">
    <property type="entry name" value="Fatty oxidation complex, alpha subunit"/>
    <property type="match status" value="1"/>
</dbReference>
<dbReference type="SUPFAM" id="SSF51735">
    <property type="entry name" value="NAD(P)-binding Rossmann-fold domains"/>
    <property type="match status" value="1"/>
</dbReference>
<dbReference type="AlphaFoldDB" id="A0A6I3IB61"/>
<keyword evidence="7" id="KW-1185">Reference proteome</keyword>
<evidence type="ECO:0000256" key="3">
    <source>
        <dbReference type="ARBA" id="ARBA00023002"/>
    </source>
</evidence>
<dbReference type="EMBL" id="WLVL01000017">
    <property type="protein sequence ID" value="MTB71082.1"/>
    <property type="molecule type" value="Genomic_DNA"/>
</dbReference>
<evidence type="ECO:0000313" key="7">
    <source>
        <dbReference type="Proteomes" id="UP000431092"/>
    </source>
</evidence>
<dbReference type="GO" id="GO:0006635">
    <property type="term" value="P:fatty acid beta-oxidation"/>
    <property type="evidence" value="ECO:0007669"/>
    <property type="project" value="TreeGrafter"/>
</dbReference>
<dbReference type="PANTHER" id="PTHR48075">
    <property type="entry name" value="3-HYDROXYACYL-COA DEHYDROGENASE FAMILY PROTEIN"/>
    <property type="match status" value="1"/>
</dbReference>
<dbReference type="RefSeq" id="WP_154592427.1">
    <property type="nucleotide sequence ID" value="NZ_WLVL01000017.1"/>
</dbReference>
<reference evidence="6 7" key="1">
    <citation type="submission" date="2019-11" db="EMBL/GenBank/DDBJ databases">
        <title>Whole genome sequencing identifies a novel species of the genus Arsenicicoccus isolated from human blood.</title>
        <authorList>
            <person name="Jeong J.H."/>
            <person name="Kweon O.J."/>
            <person name="Kim H.R."/>
            <person name="Kim T.-H."/>
            <person name="Ha S.-M."/>
            <person name="Lee M.-K."/>
        </authorList>
    </citation>
    <scope>NUCLEOTIDE SEQUENCE [LARGE SCALE GENOMIC DNA]</scope>
    <source>
        <strain evidence="6 7">MKL-02</strain>
    </source>
</reference>
<dbReference type="PANTHER" id="PTHR48075:SF5">
    <property type="entry name" value="3-HYDROXYBUTYRYL-COA DEHYDROGENASE"/>
    <property type="match status" value="1"/>
</dbReference>
<evidence type="ECO:0000313" key="6">
    <source>
        <dbReference type="EMBL" id="MTB71082.1"/>
    </source>
</evidence>
<dbReference type="InterPro" id="IPR036291">
    <property type="entry name" value="NAD(P)-bd_dom_sf"/>
</dbReference>
<dbReference type="PROSITE" id="PS00067">
    <property type="entry name" value="3HCDH"/>
    <property type="match status" value="1"/>
</dbReference>
<name>A0A6I3IB61_9MICO</name>
<accession>A0A6I3IB61</accession>
<dbReference type="InterPro" id="IPR006176">
    <property type="entry name" value="3-OHacyl-CoA_DH_NAD-bd"/>
</dbReference>
<dbReference type="Gene3D" id="1.10.1040.10">
    <property type="entry name" value="N-(1-d-carboxylethyl)-l-norvaline Dehydrogenase, domain 2"/>
    <property type="match status" value="2"/>
</dbReference>
<comment type="similarity">
    <text evidence="2">Belongs to the 3-hydroxyacyl-CoA dehydrogenase family.</text>
</comment>
<organism evidence="6 7">
    <name type="scientific">Arsenicicoccus cauae</name>
    <dbReference type="NCBI Taxonomy" id="2663847"/>
    <lineage>
        <taxon>Bacteria</taxon>
        <taxon>Bacillati</taxon>
        <taxon>Actinomycetota</taxon>
        <taxon>Actinomycetes</taxon>
        <taxon>Micrococcales</taxon>
        <taxon>Intrasporangiaceae</taxon>
        <taxon>Arsenicicoccus</taxon>
    </lineage>
</organism>
<proteinExistence type="inferred from homology"/>
<dbReference type="GO" id="GO:0070403">
    <property type="term" value="F:NAD+ binding"/>
    <property type="evidence" value="ECO:0007669"/>
    <property type="project" value="InterPro"/>
</dbReference>
<dbReference type="Proteomes" id="UP000431092">
    <property type="component" value="Unassembled WGS sequence"/>
</dbReference>
<comment type="pathway">
    <text evidence="1">Lipid metabolism; butanoate metabolism.</text>
</comment>
<protein>
    <submittedName>
        <fullName evidence="6">3-hydroxyacyl-CoA dehydrogenase</fullName>
    </submittedName>
</protein>
<dbReference type="Pfam" id="PF02737">
    <property type="entry name" value="3HCDH_N"/>
    <property type="match status" value="1"/>
</dbReference>
<evidence type="ECO:0000256" key="1">
    <source>
        <dbReference type="ARBA" id="ARBA00005086"/>
    </source>
</evidence>